<name>A0A139SRP5_9BACT</name>
<dbReference type="InterPro" id="IPR014790">
    <property type="entry name" value="MutL_C"/>
</dbReference>
<comment type="function">
    <text evidence="5">This protein is involved in the repair of mismatches in DNA. It is required for dam-dependent methyl-directed DNA mismatch repair. May act as a 'molecular matchmaker', a protein that promotes the formation of a stable complex between two or more DNA-binding proteins in an ATP-dependent manner without itself being part of a final effector complex.</text>
</comment>
<keyword evidence="3 5" id="KW-0227">DNA damage</keyword>
<dbReference type="InterPro" id="IPR042121">
    <property type="entry name" value="MutL_C_regsub"/>
</dbReference>
<dbReference type="Pfam" id="PF13589">
    <property type="entry name" value="HATPase_c_3"/>
    <property type="match status" value="1"/>
</dbReference>
<dbReference type="STRING" id="1548208.AXK12_02095"/>
<dbReference type="GO" id="GO:0140664">
    <property type="term" value="F:ATP-dependent DNA damage sensor activity"/>
    <property type="evidence" value="ECO:0007669"/>
    <property type="project" value="InterPro"/>
</dbReference>
<keyword evidence="9" id="KW-1185">Reference proteome</keyword>
<dbReference type="CDD" id="cd16926">
    <property type="entry name" value="HATPase_MutL-MLH-PMS-like"/>
    <property type="match status" value="1"/>
</dbReference>
<dbReference type="InterPro" id="IPR036890">
    <property type="entry name" value="HATPase_C_sf"/>
</dbReference>
<evidence type="ECO:0000256" key="4">
    <source>
        <dbReference type="ARBA" id="ARBA00023204"/>
    </source>
</evidence>
<evidence type="ECO:0000313" key="9">
    <source>
        <dbReference type="Proteomes" id="UP000071392"/>
    </source>
</evidence>
<dbReference type="InterPro" id="IPR002099">
    <property type="entry name" value="MutL/Mlh/PMS"/>
</dbReference>
<dbReference type="RefSeq" id="WP_068711008.1">
    <property type="nucleotide sequence ID" value="NZ_LSZP01000010.1"/>
</dbReference>
<dbReference type="NCBIfam" id="TIGR00585">
    <property type="entry name" value="mutl"/>
    <property type="match status" value="1"/>
</dbReference>
<evidence type="ECO:0000256" key="3">
    <source>
        <dbReference type="ARBA" id="ARBA00022763"/>
    </source>
</evidence>
<dbReference type="Gene3D" id="3.30.230.10">
    <property type="match status" value="1"/>
</dbReference>
<dbReference type="InterPro" id="IPR014762">
    <property type="entry name" value="DNA_mismatch_repair_CS"/>
</dbReference>
<dbReference type="Gene3D" id="3.30.1540.20">
    <property type="entry name" value="MutL, C-terminal domain, dimerisation subdomain"/>
    <property type="match status" value="1"/>
</dbReference>
<dbReference type="SUPFAM" id="SSF118116">
    <property type="entry name" value="DNA mismatch repair protein MutL"/>
    <property type="match status" value="1"/>
</dbReference>
<protein>
    <recommendedName>
        <fullName evidence="2 5">DNA mismatch repair protein MutL</fullName>
    </recommendedName>
</protein>
<dbReference type="GO" id="GO:0006298">
    <property type="term" value="P:mismatch repair"/>
    <property type="evidence" value="ECO:0007669"/>
    <property type="project" value="UniProtKB-UniRule"/>
</dbReference>
<dbReference type="PROSITE" id="PS00058">
    <property type="entry name" value="DNA_MISMATCH_REPAIR_1"/>
    <property type="match status" value="1"/>
</dbReference>
<evidence type="ECO:0000256" key="5">
    <source>
        <dbReference type="HAMAP-Rule" id="MF_00149"/>
    </source>
</evidence>
<dbReference type="GO" id="GO:0005524">
    <property type="term" value="F:ATP binding"/>
    <property type="evidence" value="ECO:0007669"/>
    <property type="project" value="InterPro"/>
</dbReference>
<proteinExistence type="inferred from homology"/>
<dbReference type="InterPro" id="IPR042120">
    <property type="entry name" value="MutL_C_dimsub"/>
</dbReference>
<dbReference type="SMART" id="SM01340">
    <property type="entry name" value="DNA_mis_repair"/>
    <property type="match status" value="1"/>
</dbReference>
<dbReference type="Pfam" id="PF01119">
    <property type="entry name" value="DNA_mis_repair"/>
    <property type="match status" value="1"/>
</dbReference>
<dbReference type="FunFam" id="3.30.565.10:FF:000003">
    <property type="entry name" value="DNA mismatch repair endonuclease MutL"/>
    <property type="match status" value="1"/>
</dbReference>
<sequence length="678" mass="73117">MAEKVRILPDRVANQIAAGEVIERPAAVIKELVENALDAGATRIEVEFRHGGRALMRIEDNGHGMSQDNALLALERHATSKIAEAADLDQIGSYGFRGEALPSIASVSRFELQTRERGAEEGTEILINAGRIVHVRECGRPVGTRIVVTHLFNSVPARRKFLKTDQTEAAHIIQCVRLYALASPQAAFTLIEDGRVIFKSPECATLAERVAEIFGRQTAEALVPIDASEGSEEAGARTAGAGGPMRLRGLIGRPGVGRATRHEMVIFVNQRPVNSRTLNYALIESYHESLPKGRYPLAFLFFECAPAAVDVNVHPAKREVRFRSEPAVRGFVIRSVLARLRELGAEFGSPASGEAQAPPTPAAAVPVLHSAALPQTGGRVIALSGEKAALPAPQLSPFTAPRTVWPAGAVPPSTAGKLQPFAPVSAYELGEAQRLGHAASRRGGRGESPDGAAKSALLNKSSLDTALASAAQGPGHSITGSVPNTNTLRLRFVGVVHGAYALFETAAGLLLLDRRAATERVWFERLQAQFRNASVPSQRLLLAVPLELDPIATALLLDRLSFLAEHGVEVNEFGRNFFRIEAVPTWMEPAEAEGFVRDFLGQVREGRFHENNLDLMREELARLAISRAVRLPTNPSEEELRALLDELFATSHPLTSPAGRPTYVELSHTALARLLAGL</sequence>
<keyword evidence="4 5" id="KW-0234">DNA repair</keyword>
<feature type="domain" description="MutL C-terminal dimerisation" evidence="6">
    <location>
        <begin position="492"/>
        <end position="635"/>
    </location>
</feature>
<gene>
    <name evidence="5" type="primary">mutL</name>
    <name evidence="8" type="ORF">AXK12_02095</name>
</gene>
<evidence type="ECO:0000313" key="8">
    <source>
        <dbReference type="EMBL" id="KXU37228.1"/>
    </source>
</evidence>
<dbReference type="SUPFAM" id="SSF55874">
    <property type="entry name" value="ATPase domain of HSP90 chaperone/DNA topoisomerase II/histidine kinase"/>
    <property type="match status" value="1"/>
</dbReference>
<organism evidence="8 9">
    <name type="scientific">Cephaloticoccus capnophilus</name>
    <dbReference type="NCBI Taxonomy" id="1548208"/>
    <lineage>
        <taxon>Bacteria</taxon>
        <taxon>Pseudomonadati</taxon>
        <taxon>Verrucomicrobiota</taxon>
        <taxon>Opitutia</taxon>
        <taxon>Opitutales</taxon>
        <taxon>Opitutaceae</taxon>
        <taxon>Cephaloticoccus</taxon>
    </lineage>
</organism>
<dbReference type="InterPro" id="IPR013507">
    <property type="entry name" value="DNA_mismatch_S5_2-like"/>
</dbReference>
<dbReference type="InterPro" id="IPR020667">
    <property type="entry name" value="DNA_mismatch_repair_MutL"/>
</dbReference>
<reference evidence="8 9" key="1">
    <citation type="submission" date="2016-02" db="EMBL/GenBank/DDBJ databases">
        <authorList>
            <person name="Wen L."/>
            <person name="He K."/>
            <person name="Yang H."/>
        </authorList>
    </citation>
    <scope>NUCLEOTIDE SEQUENCE [LARGE SCALE GENOMIC DNA]</scope>
    <source>
        <strain evidence="8 9">CV41</strain>
    </source>
</reference>
<evidence type="ECO:0000259" key="7">
    <source>
        <dbReference type="SMART" id="SM01340"/>
    </source>
</evidence>
<dbReference type="SUPFAM" id="SSF54211">
    <property type="entry name" value="Ribosomal protein S5 domain 2-like"/>
    <property type="match status" value="1"/>
</dbReference>
<dbReference type="GO" id="GO:0016887">
    <property type="term" value="F:ATP hydrolysis activity"/>
    <property type="evidence" value="ECO:0007669"/>
    <property type="project" value="InterPro"/>
</dbReference>
<dbReference type="PANTHER" id="PTHR10073">
    <property type="entry name" value="DNA MISMATCH REPAIR PROTEIN MLH, PMS, MUTL"/>
    <property type="match status" value="1"/>
</dbReference>
<dbReference type="AlphaFoldDB" id="A0A139SRP5"/>
<dbReference type="EMBL" id="LSZP01000010">
    <property type="protein sequence ID" value="KXU37228.1"/>
    <property type="molecule type" value="Genomic_DNA"/>
</dbReference>
<evidence type="ECO:0000259" key="6">
    <source>
        <dbReference type="SMART" id="SM00853"/>
    </source>
</evidence>
<evidence type="ECO:0000256" key="1">
    <source>
        <dbReference type="ARBA" id="ARBA00006082"/>
    </source>
</evidence>
<accession>A0A139SRP5</accession>
<comment type="similarity">
    <text evidence="1 5">Belongs to the DNA mismatch repair MutL/HexB family.</text>
</comment>
<dbReference type="OrthoDB" id="9763467at2"/>
<dbReference type="Gene3D" id="3.30.1370.100">
    <property type="entry name" value="MutL, C-terminal domain, regulatory subdomain"/>
    <property type="match status" value="1"/>
</dbReference>
<dbReference type="Pfam" id="PF08676">
    <property type="entry name" value="MutL_C"/>
    <property type="match status" value="1"/>
</dbReference>
<dbReference type="InterPro" id="IPR038973">
    <property type="entry name" value="MutL/Mlh/Pms-like"/>
</dbReference>
<evidence type="ECO:0000256" key="2">
    <source>
        <dbReference type="ARBA" id="ARBA00021975"/>
    </source>
</evidence>
<dbReference type="GO" id="GO:0030983">
    <property type="term" value="F:mismatched DNA binding"/>
    <property type="evidence" value="ECO:0007669"/>
    <property type="project" value="InterPro"/>
</dbReference>
<dbReference type="Proteomes" id="UP000071392">
    <property type="component" value="Unassembled WGS sequence"/>
</dbReference>
<dbReference type="InterPro" id="IPR014721">
    <property type="entry name" value="Ribsml_uS5_D2-typ_fold_subgr"/>
</dbReference>
<dbReference type="InterPro" id="IPR037198">
    <property type="entry name" value="MutL_C_sf"/>
</dbReference>
<dbReference type="InterPro" id="IPR020568">
    <property type="entry name" value="Ribosomal_Su5_D2-typ_SF"/>
</dbReference>
<dbReference type="PANTHER" id="PTHR10073:SF12">
    <property type="entry name" value="DNA MISMATCH REPAIR PROTEIN MLH1"/>
    <property type="match status" value="1"/>
</dbReference>
<dbReference type="HAMAP" id="MF_00149">
    <property type="entry name" value="DNA_mis_repair"/>
    <property type="match status" value="1"/>
</dbReference>
<feature type="domain" description="DNA mismatch repair protein S5" evidence="7">
    <location>
        <begin position="210"/>
        <end position="341"/>
    </location>
</feature>
<comment type="caution">
    <text evidence="8">The sequence shown here is derived from an EMBL/GenBank/DDBJ whole genome shotgun (WGS) entry which is preliminary data.</text>
</comment>
<dbReference type="CDD" id="cd00782">
    <property type="entry name" value="MutL_Trans"/>
    <property type="match status" value="1"/>
</dbReference>
<dbReference type="SMART" id="SM00853">
    <property type="entry name" value="MutL_C"/>
    <property type="match status" value="1"/>
</dbReference>
<dbReference type="Gene3D" id="3.30.565.10">
    <property type="entry name" value="Histidine kinase-like ATPase, C-terminal domain"/>
    <property type="match status" value="1"/>
</dbReference>
<dbReference type="GO" id="GO:0032300">
    <property type="term" value="C:mismatch repair complex"/>
    <property type="evidence" value="ECO:0007669"/>
    <property type="project" value="InterPro"/>
</dbReference>